<evidence type="ECO:0000313" key="4">
    <source>
        <dbReference type="Proteomes" id="UP000005868"/>
    </source>
</evidence>
<dbReference type="EMBL" id="CP003096">
    <property type="protein sequence ID" value="AER67530.1"/>
    <property type="molecule type" value="Genomic_DNA"/>
</dbReference>
<evidence type="ECO:0000259" key="2">
    <source>
        <dbReference type="Pfam" id="PF13477"/>
    </source>
</evidence>
<gene>
    <name evidence="3" type="ordered locus">Tlie_1814</name>
</gene>
<dbReference type="Pfam" id="PF00534">
    <property type="entry name" value="Glycos_transf_1"/>
    <property type="match status" value="1"/>
</dbReference>
<feature type="domain" description="Glycosyl transferase family 1" evidence="1">
    <location>
        <begin position="166"/>
        <end position="330"/>
    </location>
</feature>
<dbReference type="SUPFAM" id="SSF53756">
    <property type="entry name" value="UDP-Glycosyltransferase/glycogen phosphorylase"/>
    <property type="match status" value="1"/>
</dbReference>
<dbReference type="PANTHER" id="PTHR45947">
    <property type="entry name" value="SULFOQUINOVOSYL TRANSFERASE SQD2"/>
    <property type="match status" value="1"/>
</dbReference>
<dbReference type="PANTHER" id="PTHR45947:SF3">
    <property type="entry name" value="SULFOQUINOVOSYL TRANSFERASE SQD2"/>
    <property type="match status" value="1"/>
</dbReference>
<protein>
    <submittedName>
        <fullName evidence="3">Glycosyl transferase group 1</fullName>
    </submittedName>
</protein>
<dbReference type="InterPro" id="IPR028098">
    <property type="entry name" value="Glyco_trans_4-like_N"/>
</dbReference>
<dbReference type="InterPro" id="IPR050194">
    <property type="entry name" value="Glycosyltransferase_grp1"/>
</dbReference>
<keyword evidence="4" id="KW-1185">Reference proteome</keyword>
<dbReference type="GO" id="GO:0016757">
    <property type="term" value="F:glycosyltransferase activity"/>
    <property type="evidence" value="ECO:0007669"/>
    <property type="project" value="InterPro"/>
</dbReference>
<dbReference type="AlphaFoldDB" id="G7V8Z6"/>
<accession>G7V8Z6</accession>
<name>G7V8Z6_THELD</name>
<dbReference type="Proteomes" id="UP000005868">
    <property type="component" value="Chromosome"/>
</dbReference>
<keyword evidence="3" id="KW-0808">Transferase</keyword>
<dbReference type="OrthoDB" id="158463at2"/>
<evidence type="ECO:0000313" key="3">
    <source>
        <dbReference type="EMBL" id="AER67530.1"/>
    </source>
</evidence>
<dbReference type="Pfam" id="PF13477">
    <property type="entry name" value="Glyco_trans_4_2"/>
    <property type="match status" value="1"/>
</dbReference>
<dbReference type="eggNOG" id="COG0438">
    <property type="taxonomic scope" value="Bacteria"/>
</dbReference>
<sequence length="358" mass="40693">MKIAFLAAHSSIHTVKWVNEMALRGHDVYLITMHHGEEKLNKNIKVYNLPFQAPWGYYLNASYVKKILNNIKPDILNTHYASGYGTLARLSRFHPNLLSVWGSDVFDFPYKSKFNMHVIKKNLKAADRIASTSLIMKKQTETLYKPKKDIALTPFGVDCERFKPVKNNKRDDDKVVVGTVKKMEPKYGIEILIKAFALLKQRINKKIELVLVGGGNQEKELKKLAETLGIADLVSFVGRVPHKDVPKWLNSFDVYVTLSESESFGVAVLEASACGIPVVVSDVGGLPEVVVNEKTGYIVPRNNPEMAAYMLEKLINDESLRVKMGAEGRSFVLANYEWKENADRMEKLYREIIKDFRR</sequence>
<dbReference type="STRING" id="580340.Tlie_1814"/>
<dbReference type="Gene3D" id="3.40.50.2000">
    <property type="entry name" value="Glycogen Phosphorylase B"/>
    <property type="match status" value="2"/>
</dbReference>
<reference evidence="4" key="1">
    <citation type="submission" date="2011-10" db="EMBL/GenBank/DDBJ databases">
        <title>The complete genome of chromosome of Thermovirga lienii DSM 17291.</title>
        <authorList>
            <consortium name="US DOE Joint Genome Institute (JGI-PGF)"/>
            <person name="Lucas S."/>
            <person name="Copeland A."/>
            <person name="Lapidus A."/>
            <person name="Glavina del Rio T."/>
            <person name="Dalin E."/>
            <person name="Tice H."/>
            <person name="Bruce D."/>
            <person name="Goodwin L."/>
            <person name="Pitluck S."/>
            <person name="Peters L."/>
            <person name="Mikhailova N."/>
            <person name="Saunders E."/>
            <person name="Kyrpides N."/>
            <person name="Mavromatis K."/>
            <person name="Ivanova N."/>
            <person name="Last F.I."/>
            <person name="Brettin T."/>
            <person name="Detter J.C."/>
            <person name="Han C."/>
            <person name="Larimer F."/>
            <person name="Land M."/>
            <person name="Hauser L."/>
            <person name="Markowitz V."/>
            <person name="Cheng J.-F."/>
            <person name="Hugenholtz P."/>
            <person name="Woyke T."/>
            <person name="Wu D."/>
            <person name="Spring S."/>
            <person name="Schroeder M."/>
            <person name="Brambilla E.-M."/>
            <person name="Klenk H.-P."/>
            <person name="Eisen J.A."/>
        </authorList>
    </citation>
    <scope>NUCLEOTIDE SEQUENCE [LARGE SCALE GENOMIC DNA]</scope>
    <source>
        <strain evidence="4">ATCC BAA-1197 / DSM 17291 / Cas60314</strain>
    </source>
</reference>
<reference evidence="3 4" key="2">
    <citation type="journal article" date="2012" name="Stand. Genomic Sci.">
        <title>Genome sequence of the moderately thermophilic, amino-acid-degrading and sulfur-reducing bacterium Thermovirga lienii type strain (Cas60314(T)).</title>
        <authorList>
            <person name="Goker M."/>
            <person name="Saunders E."/>
            <person name="Lapidus A."/>
            <person name="Nolan M."/>
            <person name="Lucas S."/>
            <person name="Hammon N."/>
            <person name="Deshpande S."/>
            <person name="Cheng J.F."/>
            <person name="Han C."/>
            <person name="Tapia R."/>
            <person name="Goodwin L.A."/>
            <person name="Pitluck S."/>
            <person name="Liolios K."/>
            <person name="Mavromatis K."/>
            <person name="Pagani I."/>
            <person name="Ivanova N."/>
            <person name="Mikhailova N."/>
            <person name="Pati A."/>
            <person name="Chen A."/>
            <person name="Palaniappan K."/>
            <person name="Land M."/>
            <person name="Chang Y.J."/>
            <person name="Jeffries C.D."/>
            <person name="Brambilla E.M."/>
            <person name="Rohde M."/>
            <person name="Spring S."/>
            <person name="Detter J.C."/>
            <person name="Woyke T."/>
            <person name="Bristow J."/>
            <person name="Eisen J.A."/>
            <person name="Markowitz V."/>
            <person name="Hugenholtz P."/>
            <person name="Kyrpides N.C."/>
            <person name="Klenk H.P."/>
        </authorList>
    </citation>
    <scope>NUCLEOTIDE SEQUENCE [LARGE SCALE GENOMIC DNA]</scope>
    <source>
        <strain evidence="4">ATCC BAA-1197 / DSM 17291 / Cas60314</strain>
    </source>
</reference>
<dbReference type="HOGENOM" id="CLU_009583_2_5_0"/>
<proteinExistence type="predicted"/>
<organism evidence="3 4">
    <name type="scientific">Thermovirga lienii (strain ATCC BAA-1197 / DSM 17291 / Cas60314)</name>
    <dbReference type="NCBI Taxonomy" id="580340"/>
    <lineage>
        <taxon>Bacteria</taxon>
        <taxon>Thermotogati</taxon>
        <taxon>Synergistota</taxon>
        <taxon>Synergistia</taxon>
        <taxon>Synergistales</taxon>
        <taxon>Thermovirgaceae</taxon>
        <taxon>Thermovirga</taxon>
    </lineage>
</organism>
<dbReference type="InterPro" id="IPR001296">
    <property type="entry name" value="Glyco_trans_1"/>
</dbReference>
<feature type="domain" description="Glycosyltransferase subfamily 4-like N-terminal" evidence="2">
    <location>
        <begin position="2"/>
        <end position="133"/>
    </location>
</feature>
<evidence type="ECO:0000259" key="1">
    <source>
        <dbReference type="Pfam" id="PF00534"/>
    </source>
</evidence>
<dbReference type="KEGG" id="tli:Tlie_1814"/>